<keyword evidence="4" id="KW-0732">Signal</keyword>
<evidence type="ECO:0000256" key="4">
    <source>
        <dbReference type="SAM" id="SignalP"/>
    </source>
</evidence>
<dbReference type="InterPro" id="IPR000560">
    <property type="entry name" value="His_Pase_clade-2"/>
</dbReference>
<dbReference type="InterPro" id="IPR050645">
    <property type="entry name" value="Histidine_acid_phosphatase"/>
</dbReference>
<proteinExistence type="inferred from homology"/>
<keyword evidence="3" id="KW-0812">Transmembrane</keyword>
<reference evidence="5 6" key="1">
    <citation type="submission" date="2023-08" db="EMBL/GenBank/DDBJ databases">
        <title>Black Yeasts Isolated from many extreme environments.</title>
        <authorList>
            <person name="Coleine C."/>
            <person name="Stajich J.E."/>
            <person name="Selbmann L."/>
        </authorList>
    </citation>
    <scope>NUCLEOTIDE SEQUENCE [LARGE SCALE GENOMIC DNA]</scope>
    <source>
        <strain evidence="5 6">CCFEE 5910</strain>
    </source>
</reference>
<feature type="signal peptide" evidence="4">
    <location>
        <begin position="1"/>
        <end position="21"/>
    </location>
</feature>
<keyword evidence="3" id="KW-0472">Membrane</keyword>
<dbReference type="PANTHER" id="PTHR11567">
    <property type="entry name" value="ACID PHOSPHATASE-RELATED"/>
    <property type="match status" value="1"/>
</dbReference>
<evidence type="ECO:0000256" key="2">
    <source>
        <dbReference type="SAM" id="MobiDB-lite"/>
    </source>
</evidence>
<feature type="region of interest" description="Disordered" evidence="2">
    <location>
        <begin position="492"/>
        <end position="566"/>
    </location>
</feature>
<evidence type="ECO:0000313" key="5">
    <source>
        <dbReference type="EMBL" id="KAK5085498.1"/>
    </source>
</evidence>
<dbReference type="InterPro" id="IPR029033">
    <property type="entry name" value="His_PPase_superfam"/>
</dbReference>
<feature type="chain" id="PRO_5042812750" description="Histidine acid phosphatase" evidence="4">
    <location>
        <begin position="22"/>
        <end position="566"/>
    </location>
</feature>
<dbReference type="SUPFAM" id="SSF53254">
    <property type="entry name" value="Phosphoglycerate mutase-like"/>
    <property type="match status" value="1"/>
</dbReference>
<gene>
    <name evidence="5" type="ORF">LTR05_004783</name>
</gene>
<name>A0AAN7T046_9EURO</name>
<accession>A0AAN7T046</accession>
<feature type="transmembrane region" description="Helical" evidence="3">
    <location>
        <begin position="439"/>
        <end position="466"/>
    </location>
</feature>
<dbReference type="Proteomes" id="UP001309876">
    <property type="component" value="Unassembled WGS sequence"/>
</dbReference>
<dbReference type="AlphaFoldDB" id="A0AAN7T046"/>
<dbReference type="Gene3D" id="3.40.50.1240">
    <property type="entry name" value="Phosphoglycerate mutase-like"/>
    <property type="match status" value="1"/>
</dbReference>
<sequence length="566" mass="62649">MSNHLLFLLCSLLSITSSAHTLKTQVLSSFVFSRHGDRTPLYTSNASILTPYGAQQMSIAGSNFRRRYLSTIFEDSQDNTVIRDISHYSPNVNEVTVYSIDNQYVTASAQAFMQGLYPPLGQLDVNFTSLGEISRLANGTNVIAPLNGYNYPDINTVSSYDPRSVWIDGAAHCPAYTSRLVEYYNSTDFDFLYTISLDFYRGLDDYLDEYFTPNDLGYFDAYYIYDWLQYEALHNSSFRISDVNMTRAELLAANWVQALFSNSTDSVKSIAGRGLATQVLNTFYNAIQSDGEANKLNLWFGDMAPMVSFAALAGLTGKKNSIFYDIPAMSSSYIFELVALLPEDDTGVTYPNTSDMYVRFLYQNGTDEYSDAVEYSLFGRSPSSLISYTDFVTSMSRISLSGIREWCLTCGAYNVFCPAFTNSNSVINGNTERKGLSPAVAGVIGALVALAVAAILFGLLMAFAGIRVKRQERNRKSELGGFKGSQKLASDQDLTLPKGGAGVTVTTTEPEGSKSHERVGSWELRQQAKQEEAGIVVAPRPRRPSYEDDEIHVDPYAPAVKPHDQV</sequence>
<dbReference type="Pfam" id="PF00328">
    <property type="entry name" value="His_Phos_2"/>
    <property type="match status" value="1"/>
</dbReference>
<evidence type="ECO:0000256" key="1">
    <source>
        <dbReference type="ARBA" id="ARBA00005375"/>
    </source>
</evidence>
<protein>
    <recommendedName>
        <fullName evidence="7">Histidine acid phosphatase</fullName>
    </recommendedName>
</protein>
<feature type="compositionally biased region" description="Basic and acidic residues" evidence="2">
    <location>
        <begin position="511"/>
        <end position="532"/>
    </location>
</feature>
<dbReference type="CDD" id="cd07061">
    <property type="entry name" value="HP_HAP_like"/>
    <property type="match status" value="1"/>
</dbReference>
<dbReference type="PANTHER" id="PTHR11567:SF127">
    <property type="entry name" value="HISTIDINE ACID PHOSPHATASE"/>
    <property type="match status" value="1"/>
</dbReference>
<comment type="caution">
    <text evidence="5">The sequence shown here is derived from an EMBL/GenBank/DDBJ whole genome shotgun (WGS) entry which is preliminary data.</text>
</comment>
<dbReference type="GO" id="GO:0016791">
    <property type="term" value="F:phosphatase activity"/>
    <property type="evidence" value="ECO:0007669"/>
    <property type="project" value="TreeGrafter"/>
</dbReference>
<keyword evidence="3" id="KW-1133">Transmembrane helix</keyword>
<evidence type="ECO:0000256" key="3">
    <source>
        <dbReference type="SAM" id="Phobius"/>
    </source>
</evidence>
<comment type="similarity">
    <text evidence="1">Belongs to the histidine acid phosphatase family.</text>
</comment>
<keyword evidence="6" id="KW-1185">Reference proteome</keyword>
<dbReference type="EMBL" id="JAVRRJ010000004">
    <property type="protein sequence ID" value="KAK5085498.1"/>
    <property type="molecule type" value="Genomic_DNA"/>
</dbReference>
<evidence type="ECO:0000313" key="6">
    <source>
        <dbReference type="Proteomes" id="UP001309876"/>
    </source>
</evidence>
<evidence type="ECO:0008006" key="7">
    <source>
        <dbReference type="Google" id="ProtNLM"/>
    </source>
</evidence>
<organism evidence="5 6">
    <name type="scientific">Lithohypha guttulata</name>
    <dbReference type="NCBI Taxonomy" id="1690604"/>
    <lineage>
        <taxon>Eukaryota</taxon>
        <taxon>Fungi</taxon>
        <taxon>Dikarya</taxon>
        <taxon>Ascomycota</taxon>
        <taxon>Pezizomycotina</taxon>
        <taxon>Eurotiomycetes</taxon>
        <taxon>Chaetothyriomycetidae</taxon>
        <taxon>Chaetothyriales</taxon>
        <taxon>Trichomeriaceae</taxon>
        <taxon>Lithohypha</taxon>
    </lineage>
</organism>